<comment type="similarity">
    <text evidence="1">Belongs to the outer membrane OOP (TC 1.B.6) superfamily. OmpA family.</text>
</comment>
<evidence type="ECO:0000313" key="6">
    <source>
        <dbReference type="Proteomes" id="UP000245506"/>
    </source>
</evidence>
<evidence type="ECO:0000259" key="4">
    <source>
        <dbReference type="Pfam" id="PF01389"/>
    </source>
</evidence>
<evidence type="ECO:0000256" key="3">
    <source>
        <dbReference type="SAM" id="SignalP"/>
    </source>
</evidence>
<comment type="caution">
    <text evidence="5">The sequence shown here is derived from an EMBL/GenBank/DDBJ whole genome shotgun (WGS) entry which is preliminary data.</text>
</comment>
<feature type="chain" id="PRO_5016460543" description="Outer membrane protein OmpA-like transmembrane domain-containing protein" evidence="3">
    <location>
        <begin position="29"/>
        <end position="202"/>
    </location>
</feature>
<feature type="domain" description="Outer membrane protein OmpA-like transmembrane" evidence="4">
    <location>
        <begin position="45"/>
        <end position="197"/>
    </location>
</feature>
<dbReference type="AlphaFoldDB" id="A0A317C5J3"/>
<dbReference type="InterPro" id="IPR011250">
    <property type="entry name" value="OMP/PagP_B-barrel"/>
</dbReference>
<dbReference type="SUPFAM" id="SSF56925">
    <property type="entry name" value="OMPA-like"/>
    <property type="match status" value="1"/>
</dbReference>
<keyword evidence="2" id="KW-0626">Porin</keyword>
<keyword evidence="2" id="KW-0813">Transport</keyword>
<dbReference type="GO" id="GO:0046930">
    <property type="term" value="C:pore complex"/>
    <property type="evidence" value="ECO:0007669"/>
    <property type="project" value="UniProtKB-KW"/>
</dbReference>
<accession>A0A317C5J3</accession>
<keyword evidence="2" id="KW-0812">Transmembrane</keyword>
<evidence type="ECO:0000256" key="2">
    <source>
        <dbReference type="ARBA" id="ARBA00023114"/>
    </source>
</evidence>
<keyword evidence="2" id="KW-0406">Ion transport</keyword>
<feature type="signal peptide" evidence="3">
    <location>
        <begin position="1"/>
        <end position="28"/>
    </location>
</feature>
<dbReference type="InterPro" id="IPR000498">
    <property type="entry name" value="OmpA-like_TM_dom"/>
</dbReference>
<reference evidence="5 6" key="1">
    <citation type="submission" date="2018-05" db="EMBL/GenBank/DDBJ databases">
        <title>Leucothrix arctica sp. nov., isolated from Arctic seawater.</title>
        <authorList>
            <person name="Choi A."/>
            <person name="Baek K."/>
        </authorList>
    </citation>
    <scope>NUCLEOTIDE SEQUENCE [LARGE SCALE GENOMIC DNA]</scope>
    <source>
        <strain evidence="5 6">IMCC9719</strain>
    </source>
</reference>
<evidence type="ECO:0000256" key="1">
    <source>
        <dbReference type="ARBA" id="ARBA00005710"/>
    </source>
</evidence>
<dbReference type="Gene3D" id="2.40.160.20">
    <property type="match status" value="1"/>
</dbReference>
<name>A0A317C5J3_9GAMM</name>
<dbReference type="GO" id="GO:0009279">
    <property type="term" value="C:cell outer membrane"/>
    <property type="evidence" value="ECO:0007669"/>
    <property type="project" value="InterPro"/>
</dbReference>
<dbReference type="Pfam" id="PF01389">
    <property type="entry name" value="OmpA_membrane"/>
    <property type="match status" value="1"/>
</dbReference>
<keyword evidence="6" id="KW-1185">Reference proteome</keyword>
<protein>
    <recommendedName>
        <fullName evidence="4">Outer membrane protein OmpA-like transmembrane domain-containing protein</fullName>
    </recommendedName>
</protein>
<keyword evidence="3" id="KW-0732">Signal</keyword>
<proteinExistence type="inferred from homology"/>
<dbReference type="GO" id="GO:0015288">
    <property type="term" value="F:porin activity"/>
    <property type="evidence" value="ECO:0007669"/>
    <property type="project" value="UniProtKB-KW"/>
</dbReference>
<gene>
    <name evidence="5" type="ORF">DKT75_20265</name>
</gene>
<sequence>MDPTMKTIKKIGLAVALIPLLGAMSAHANIFEVNNASTQGGEFFEDVFFGGAFGQSEADDYCGTSSSCTEDDTSWKIYGGYKINDMIDAEVAYNSIGDLNREGEAGRETAEIDALSISAVGKYEINDSVEALGKIGATRWTSNNSDGDEDGFSINYGFGAKVRLNETMKLRAEWESISDVETAGGRKTDVTTMSLGIELETL</sequence>
<evidence type="ECO:0000313" key="5">
    <source>
        <dbReference type="EMBL" id="PWQ93935.1"/>
    </source>
</evidence>
<dbReference type="Proteomes" id="UP000245506">
    <property type="component" value="Unassembled WGS sequence"/>
</dbReference>
<organism evidence="5 6">
    <name type="scientific">Leucothrix arctica</name>
    <dbReference type="NCBI Taxonomy" id="1481894"/>
    <lineage>
        <taxon>Bacteria</taxon>
        <taxon>Pseudomonadati</taxon>
        <taxon>Pseudomonadota</taxon>
        <taxon>Gammaproteobacteria</taxon>
        <taxon>Thiotrichales</taxon>
        <taxon>Thiotrichaceae</taxon>
        <taxon>Leucothrix</taxon>
    </lineage>
</organism>
<dbReference type="EMBL" id="QGKL01000042">
    <property type="protein sequence ID" value="PWQ93935.1"/>
    <property type="molecule type" value="Genomic_DNA"/>
</dbReference>